<dbReference type="SUPFAM" id="SSF53756">
    <property type="entry name" value="UDP-Glycosyltransferase/glycogen phosphorylase"/>
    <property type="match status" value="1"/>
</dbReference>
<evidence type="ECO:0000259" key="5">
    <source>
        <dbReference type="Pfam" id="PF08323"/>
    </source>
</evidence>
<evidence type="ECO:0000256" key="4">
    <source>
        <dbReference type="ARBA" id="ARBA00022679"/>
    </source>
</evidence>
<gene>
    <name evidence="6" type="ORF">ENN51_07935</name>
</gene>
<dbReference type="AlphaFoldDB" id="A0A7V0T6P5"/>
<protein>
    <recommendedName>
        <fullName evidence="2">starch synthase</fullName>
        <ecNumber evidence="2">2.4.1.21</ecNumber>
    </recommendedName>
</protein>
<evidence type="ECO:0000313" key="6">
    <source>
        <dbReference type="EMBL" id="HDR00195.1"/>
    </source>
</evidence>
<dbReference type="Gene3D" id="3.40.50.2000">
    <property type="entry name" value="Glycogen Phosphorylase B"/>
    <property type="match status" value="1"/>
</dbReference>
<evidence type="ECO:0000256" key="3">
    <source>
        <dbReference type="ARBA" id="ARBA00022676"/>
    </source>
</evidence>
<dbReference type="Proteomes" id="UP000885672">
    <property type="component" value="Unassembled WGS sequence"/>
</dbReference>
<dbReference type="EC" id="2.4.1.21" evidence="2"/>
<dbReference type="InterPro" id="IPR013534">
    <property type="entry name" value="Starch_synth_cat_dom"/>
</dbReference>
<sequence>MTIVHVASEVAPFSKTGGLADVAGSLPPALVAAGADVNVVSPCYPSVRRPGFELATAARFDVAVAGARWPVTLLETRHEGVRHLFVDCPELYDRPGIYGDENGDYPDNAERFLLLCRAAVAGLKELDIVPAVIHCHDWQTGLLLLIVAAESPRPATVFTIHNLGYQGLFPADTLTRLGVADRPLPDLDHFGRVSFLKAGLVHGDRLTTVSPTYAREIQEPELGFGMDGVLRARRAVLAGLLNGLDTGYW</sequence>
<proteinExistence type="predicted"/>
<dbReference type="GO" id="GO:0009011">
    <property type="term" value="F:alpha-1,4-glucan glucosyltransferase (ADP-glucose donor) activity"/>
    <property type="evidence" value="ECO:0007669"/>
    <property type="project" value="UniProtKB-EC"/>
</dbReference>
<evidence type="ECO:0000256" key="2">
    <source>
        <dbReference type="ARBA" id="ARBA00012588"/>
    </source>
</evidence>
<dbReference type="Pfam" id="PF08323">
    <property type="entry name" value="Glyco_transf_5"/>
    <property type="match status" value="1"/>
</dbReference>
<comment type="catalytic activity">
    <reaction evidence="1">
        <text>[(1-&gt;4)-alpha-D-glucosyl](n) + ADP-alpha-D-glucose = [(1-&gt;4)-alpha-D-glucosyl](n+1) + ADP + H(+)</text>
        <dbReference type="Rhea" id="RHEA:18189"/>
        <dbReference type="Rhea" id="RHEA-COMP:9584"/>
        <dbReference type="Rhea" id="RHEA-COMP:9587"/>
        <dbReference type="ChEBI" id="CHEBI:15378"/>
        <dbReference type="ChEBI" id="CHEBI:15444"/>
        <dbReference type="ChEBI" id="CHEBI:57498"/>
        <dbReference type="ChEBI" id="CHEBI:456216"/>
        <dbReference type="EC" id="2.4.1.21"/>
    </reaction>
</comment>
<comment type="caution">
    <text evidence="6">The sequence shown here is derived from an EMBL/GenBank/DDBJ whole genome shotgun (WGS) entry which is preliminary data.</text>
</comment>
<keyword evidence="3" id="KW-0328">Glycosyltransferase</keyword>
<dbReference type="PANTHER" id="PTHR45825:SF11">
    <property type="entry name" value="ALPHA AMYLASE DOMAIN-CONTAINING PROTEIN"/>
    <property type="match status" value="1"/>
</dbReference>
<dbReference type="PANTHER" id="PTHR45825">
    <property type="entry name" value="GRANULE-BOUND STARCH SYNTHASE 1, CHLOROPLASTIC/AMYLOPLASTIC"/>
    <property type="match status" value="1"/>
</dbReference>
<organism evidence="6">
    <name type="scientific">candidate division WOR-3 bacterium</name>
    <dbReference type="NCBI Taxonomy" id="2052148"/>
    <lineage>
        <taxon>Bacteria</taxon>
        <taxon>Bacteria division WOR-3</taxon>
    </lineage>
</organism>
<feature type="domain" description="Starch synthase catalytic" evidence="5">
    <location>
        <begin position="3"/>
        <end position="231"/>
    </location>
</feature>
<evidence type="ECO:0000256" key="1">
    <source>
        <dbReference type="ARBA" id="ARBA00001478"/>
    </source>
</evidence>
<reference evidence="6" key="1">
    <citation type="journal article" date="2020" name="mSystems">
        <title>Genome- and Community-Level Interaction Insights into Carbon Utilization and Element Cycling Functions of Hydrothermarchaeota in Hydrothermal Sediment.</title>
        <authorList>
            <person name="Zhou Z."/>
            <person name="Liu Y."/>
            <person name="Xu W."/>
            <person name="Pan J."/>
            <person name="Luo Z.H."/>
            <person name="Li M."/>
        </authorList>
    </citation>
    <scope>NUCLEOTIDE SEQUENCE [LARGE SCALE GENOMIC DNA]</scope>
    <source>
        <strain evidence="6">SpSt-1182</strain>
    </source>
</reference>
<dbReference type="EMBL" id="DSBX01000303">
    <property type="protein sequence ID" value="HDR00195.1"/>
    <property type="molecule type" value="Genomic_DNA"/>
</dbReference>
<name>A0A7V0T6P5_UNCW3</name>
<accession>A0A7V0T6P5</accession>
<feature type="non-terminal residue" evidence="6">
    <location>
        <position position="249"/>
    </location>
</feature>
<keyword evidence="4" id="KW-0808">Transferase</keyword>